<feature type="coiled-coil region" evidence="1">
    <location>
        <begin position="496"/>
        <end position="693"/>
    </location>
</feature>
<feature type="compositionally biased region" description="Polar residues" evidence="2">
    <location>
        <begin position="949"/>
        <end position="970"/>
    </location>
</feature>
<feature type="compositionally biased region" description="Basic and acidic residues" evidence="2">
    <location>
        <begin position="938"/>
        <end position="947"/>
    </location>
</feature>
<reference evidence="5" key="1">
    <citation type="submission" date="2021-02" db="EMBL/GenBank/DDBJ databases">
        <authorList>
            <person name="Nowell W R."/>
        </authorList>
    </citation>
    <scope>NUCLEOTIDE SEQUENCE</scope>
</reference>
<protein>
    <recommendedName>
        <fullName evidence="7">FK506-binding protein 15</fullName>
    </recommendedName>
</protein>
<evidence type="ECO:0008006" key="7">
    <source>
        <dbReference type="Google" id="ProtNLM"/>
    </source>
</evidence>
<name>A0A815VLU1_ADIRI</name>
<feature type="region of interest" description="Disordered" evidence="2">
    <location>
        <begin position="260"/>
        <end position="287"/>
    </location>
</feature>
<feature type="coiled-coil region" evidence="1">
    <location>
        <begin position="728"/>
        <end position="797"/>
    </location>
</feature>
<feature type="compositionally biased region" description="Basic and acidic residues" evidence="2">
    <location>
        <begin position="988"/>
        <end position="1008"/>
    </location>
</feature>
<evidence type="ECO:0000313" key="6">
    <source>
        <dbReference type="Proteomes" id="UP000663828"/>
    </source>
</evidence>
<organism evidence="5 6">
    <name type="scientific">Adineta ricciae</name>
    <name type="common">Rotifer</name>
    <dbReference type="NCBI Taxonomy" id="249248"/>
    <lineage>
        <taxon>Eukaryota</taxon>
        <taxon>Metazoa</taxon>
        <taxon>Spiralia</taxon>
        <taxon>Gnathifera</taxon>
        <taxon>Rotifera</taxon>
        <taxon>Eurotatoria</taxon>
        <taxon>Bdelloidea</taxon>
        <taxon>Adinetida</taxon>
        <taxon>Adinetidae</taxon>
        <taxon>Adineta</taxon>
    </lineage>
</organism>
<keyword evidence="6" id="KW-1185">Reference proteome</keyword>
<dbReference type="Proteomes" id="UP000663828">
    <property type="component" value="Unassembled WGS sequence"/>
</dbReference>
<proteinExistence type="predicted"/>
<accession>A0A815VLU1</accession>
<sequence>MMSDDDDVDFTSTNQSSKNLASLFHGRETGPTVVASTAAYVPPKQPKKDSSPKVMTASVIQAFIFADQKWTPRGKMGAAILSTDNTLFQLILYKNKTQPEVSTRITTSAVITSQPNNYLSFQDDVGQNWSIMFDNKQALIDFTLQVLLAKAYLLSFKFDHIIQQISEGEGSALVDNDSAEVTVVQYKLLENGTLSSADAGDNKPVRYKIGKQQHGKAFDECLRGMKKNGQRLVMIGTSLYNIEVTRIKREKEARTGSITLSVEEPPPLPPTINERKRTITEDNDGNNEKNKLLQRINRMGGVSMLPNQNQSSAFVTPLPPQTSTFSDDDSIHNEFIQNVTPAPIVPVQAAMPPVQYVPPTYHHMHHPPHQSLIQQPNLYTPQQPLHDYNSRPGSSMGMGAMGYQQSPMWHHSQYPQTTPNVPPPTDMFYQQQMPNDFRQLFTRLNEKVDTLNEKFDTKNSTSYPNMETSILLANIQRIVKENETMKKDLFDRSAKVEEQNLKISELLDRNQKLIEQSHQTVEQRNVVVNNVSEQTAQKILDLEKQKVELTNNLSVATSKIADLQLQLNQHNQGVNENQSKLSSLLHRCEQYKEELEKSQNQYSETQTMLNAAQEQLKAEKAAKKQLQSNLNILEEELTEVKATCASLEKVNNERKLKAENERKRWQDDMDEQKQSYEKELDELRNKLRKQRTADSATTSQEIGRIEEELVRQWQEKLDRQQAHSERLLSTKGKELEQLQELYNENENKLQEVNEELNASKQQLEAYQERYEKLKERLVSMREEITELTEEQQESINQQVKRAASMIYQRLKTRIRPTKQYNGEEFLSRTLEIIKKATLKVLSNDENDEQSSENVQSEEEEEQQQQQQQQEQQKEEVHVNQSEEKNDDDDPVNGNSVDQQTLNEELLSVSTNPNEETQSTEHETTSGNNQKNGWDTVDDLQHEAKEQSETMEQSQLVLVADNTTPSVNEGESGSEDSTVENNEPIEPPKLVEEPKRDSDGAIEENEKLPPPELEIPAEKPTTGDEDDDDDDDALFQSARPSVQSVTAPPTASQSSVSPRYTFNENIPLMTNPDDSDDELFK</sequence>
<dbReference type="GO" id="GO:0003755">
    <property type="term" value="F:peptidyl-prolyl cis-trans isomerase activity"/>
    <property type="evidence" value="ECO:0007669"/>
    <property type="project" value="InterPro"/>
</dbReference>
<dbReference type="Gene3D" id="3.10.50.40">
    <property type="match status" value="1"/>
</dbReference>
<dbReference type="InterPro" id="IPR046357">
    <property type="entry name" value="PPIase_dom_sf"/>
</dbReference>
<evidence type="ECO:0000313" key="5">
    <source>
        <dbReference type="EMBL" id="CAF1530562.1"/>
    </source>
</evidence>
<feature type="compositionally biased region" description="Polar residues" evidence="2">
    <location>
        <begin position="892"/>
        <end position="913"/>
    </location>
</feature>
<feature type="compositionally biased region" description="Basic and acidic residues" evidence="2">
    <location>
        <begin position="273"/>
        <end position="287"/>
    </location>
</feature>
<feature type="compositionally biased region" description="Basic and acidic residues" evidence="2">
    <location>
        <begin position="871"/>
        <end position="883"/>
    </location>
</feature>
<feature type="domain" description="FK506-binding protein 15-like" evidence="4">
    <location>
        <begin position="464"/>
        <end position="687"/>
    </location>
</feature>
<dbReference type="EMBL" id="CAJNOR010004845">
    <property type="protein sequence ID" value="CAF1530562.1"/>
    <property type="molecule type" value="Genomic_DNA"/>
</dbReference>
<dbReference type="SUPFAM" id="SSF54534">
    <property type="entry name" value="FKBP-like"/>
    <property type="match status" value="1"/>
</dbReference>
<gene>
    <name evidence="5" type="ORF">XAT740_LOCUS41433</name>
</gene>
<feature type="compositionally biased region" description="Acidic residues" evidence="2">
    <location>
        <begin position="844"/>
        <end position="862"/>
    </location>
</feature>
<dbReference type="InterPro" id="IPR056598">
    <property type="entry name" value="FKBP-15_dom"/>
</dbReference>
<feature type="compositionally biased region" description="Acidic residues" evidence="2">
    <location>
        <begin position="1022"/>
        <end position="1032"/>
    </location>
</feature>
<feature type="compositionally biased region" description="Polar residues" evidence="2">
    <location>
        <begin position="1037"/>
        <end position="1063"/>
    </location>
</feature>
<dbReference type="Pfam" id="PF23649">
    <property type="entry name" value="FKBP15"/>
    <property type="match status" value="1"/>
</dbReference>
<dbReference type="Pfam" id="PF00254">
    <property type="entry name" value="FKBP_C"/>
    <property type="match status" value="1"/>
</dbReference>
<dbReference type="PANTHER" id="PTHR44927">
    <property type="entry name" value="FK506-BINDING PROTEIN 15"/>
    <property type="match status" value="1"/>
</dbReference>
<keyword evidence="1" id="KW-0175">Coiled coil</keyword>
<evidence type="ECO:0000256" key="2">
    <source>
        <dbReference type="SAM" id="MobiDB-lite"/>
    </source>
</evidence>
<dbReference type="AlphaFoldDB" id="A0A815VLU1"/>
<feature type="domain" description="PPIase FKBP-type" evidence="3">
    <location>
        <begin position="184"/>
        <end position="237"/>
    </location>
</feature>
<dbReference type="InterPro" id="IPR001179">
    <property type="entry name" value="PPIase_FKBP_dom"/>
</dbReference>
<evidence type="ECO:0000259" key="3">
    <source>
        <dbReference type="Pfam" id="PF00254"/>
    </source>
</evidence>
<evidence type="ECO:0000259" key="4">
    <source>
        <dbReference type="Pfam" id="PF23649"/>
    </source>
</evidence>
<dbReference type="PANTHER" id="PTHR44927:SF1">
    <property type="entry name" value="FK506-BINDING PROTEIN 15"/>
    <property type="match status" value="1"/>
</dbReference>
<comment type="caution">
    <text evidence="5">The sequence shown here is derived from an EMBL/GenBank/DDBJ whole genome shotgun (WGS) entry which is preliminary data.</text>
</comment>
<evidence type="ECO:0000256" key="1">
    <source>
        <dbReference type="SAM" id="Coils"/>
    </source>
</evidence>
<feature type="region of interest" description="Disordered" evidence="2">
    <location>
        <begin position="842"/>
        <end position="1080"/>
    </location>
</feature>